<gene>
    <name evidence="3" type="ORF">GCM10022229_28900</name>
</gene>
<sequence length="242" mass="25782">MLLAGLALPMAVHAQAARYELDPVHTRVMFEISHAGYSQAIGTVSGSTGTLVFDPEDWTSARVEVSVPLSRLDLGDAKWNRAALGRNLLDGEAHPLATFTSTRVEPVDATHAHVVGTLTLHGVAREVVLEVAFNQLKRYPLPPFRRTAGFSATTTISRKAFGIDAWPTVIGDAVALRIEAEARRVHGDAGLDATQDETRDETPETASADATVPAAVPPDAAIPEETSADEDPAQPPLQEPTP</sequence>
<dbReference type="Proteomes" id="UP001501727">
    <property type="component" value="Unassembled WGS sequence"/>
</dbReference>
<dbReference type="InterPro" id="IPR007372">
    <property type="entry name" value="Lipid/polyisoprenoid-bd_YceI"/>
</dbReference>
<feature type="region of interest" description="Disordered" evidence="1">
    <location>
        <begin position="187"/>
        <end position="242"/>
    </location>
</feature>
<dbReference type="PANTHER" id="PTHR34406:SF1">
    <property type="entry name" value="PROTEIN YCEI"/>
    <property type="match status" value="1"/>
</dbReference>
<evidence type="ECO:0000256" key="1">
    <source>
        <dbReference type="SAM" id="MobiDB-lite"/>
    </source>
</evidence>
<dbReference type="SUPFAM" id="SSF101874">
    <property type="entry name" value="YceI-like"/>
    <property type="match status" value="1"/>
</dbReference>
<accession>A0ABP7MZ85</accession>
<evidence type="ECO:0000313" key="4">
    <source>
        <dbReference type="Proteomes" id="UP001501727"/>
    </source>
</evidence>
<organism evidence="3 4">
    <name type="scientific">Luteimonas lutimaris</name>
    <dbReference type="NCBI Taxonomy" id="698645"/>
    <lineage>
        <taxon>Bacteria</taxon>
        <taxon>Pseudomonadati</taxon>
        <taxon>Pseudomonadota</taxon>
        <taxon>Gammaproteobacteria</taxon>
        <taxon>Lysobacterales</taxon>
        <taxon>Lysobacteraceae</taxon>
        <taxon>Luteimonas</taxon>
    </lineage>
</organism>
<dbReference type="SMART" id="SM00867">
    <property type="entry name" value="YceI"/>
    <property type="match status" value="1"/>
</dbReference>
<name>A0ABP7MZ85_9GAMM</name>
<dbReference type="Pfam" id="PF04264">
    <property type="entry name" value="YceI"/>
    <property type="match status" value="1"/>
</dbReference>
<feature type="compositionally biased region" description="Pro residues" evidence="1">
    <location>
        <begin position="233"/>
        <end position="242"/>
    </location>
</feature>
<dbReference type="EMBL" id="BAAAZU010000031">
    <property type="protein sequence ID" value="GAA3933303.1"/>
    <property type="molecule type" value="Genomic_DNA"/>
</dbReference>
<dbReference type="InterPro" id="IPR036761">
    <property type="entry name" value="TTHA0802/YceI-like_sf"/>
</dbReference>
<protein>
    <submittedName>
        <fullName evidence="3">YceI family protein</fullName>
    </submittedName>
</protein>
<keyword evidence="4" id="KW-1185">Reference proteome</keyword>
<evidence type="ECO:0000259" key="2">
    <source>
        <dbReference type="SMART" id="SM00867"/>
    </source>
</evidence>
<comment type="caution">
    <text evidence="3">The sequence shown here is derived from an EMBL/GenBank/DDBJ whole genome shotgun (WGS) entry which is preliminary data.</text>
</comment>
<evidence type="ECO:0000313" key="3">
    <source>
        <dbReference type="EMBL" id="GAA3933303.1"/>
    </source>
</evidence>
<feature type="domain" description="Lipid/polyisoprenoid-binding YceI-like" evidence="2">
    <location>
        <begin position="18"/>
        <end position="183"/>
    </location>
</feature>
<feature type="compositionally biased region" description="Low complexity" evidence="1">
    <location>
        <begin position="205"/>
        <end position="221"/>
    </location>
</feature>
<dbReference type="Gene3D" id="2.40.128.110">
    <property type="entry name" value="Lipid/polyisoprenoid-binding, YceI-like"/>
    <property type="match status" value="1"/>
</dbReference>
<proteinExistence type="predicted"/>
<reference evidence="4" key="1">
    <citation type="journal article" date="2019" name="Int. J. Syst. Evol. Microbiol.">
        <title>The Global Catalogue of Microorganisms (GCM) 10K type strain sequencing project: providing services to taxonomists for standard genome sequencing and annotation.</title>
        <authorList>
            <consortium name="The Broad Institute Genomics Platform"/>
            <consortium name="The Broad Institute Genome Sequencing Center for Infectious Disease"/>
            <person name="Wu L."/>
            <person name="Ma J."/>
        </authorList>
    </citation>
    <scope>NUCLEOTIDE SEQUENCE [LARGE SCALE GENOMIC DNA]</scope>
    <source>
        <strain evidence="4">JCM 16916</strain>
    </source>
</reference>
<dbReference type="PANTHER" id="PTHR34406">
    <property type="entry name" value="PROTEIN YCEI"/>
    <property type="match status" value="1"/>
</dbReference>